<proteinExistence type="predicted"/>
<keyword evidence="1" id="KW-0223">Dioxygenase</keyword>
<dbReference type="RefSeq" id="WP_093666749.1">
    <property type="nucleotide sequence ID" value="NZ_FOCF01000009.1"/>
</dbReference>
<dbReference type="Proteomes" id="UP000199206">
    <property type="component" value="Unassembled WGS sequence"/>
</dbReference>
<dbReference type="OrthoDB" id="547161at2"/>
<dbReference type="STRING" id="1166340.SAMN05192583_3238"/>
<evidence type="ECO:0000313" key="2">
    <source>
        <dbReference type="Proteomes" id="UP000199206"/>
    </source>
</evidence>
<accession>A0A1H8I754</accession>
<evidence type="ECO:0000313" key="1">
    <source>
        <dbReference type="EMBL" id="SEN64513.1"/>
    </source>
</evidence>
<protein>
    <submittedName>
        <fullName evidence="1">Phytanoyl-CoA dioxygenase (PhyH)</fullName>
    </submittedName>
</protein>
<gene>
    <name evidence="1" type="ORF">SAMN05192583_3238</name>
</gene>
<dbReference type="InterPro" id="IPR008775">
    <property type="entry name" value="Phytyl_CoA_dOase-like"/>
</dbReference>
<dbReference type="AlphaFoldDB" id="A0A1H8I754"/>
<dbReference type="Gene3D" id="2.60.120.620">
    <property type="entry name" value="q2cbj1_9rhob like domain"/>
    <property type="match status" value="1"/>
</dbReference>
<keyword evidence="2" id="KW-1185">Reference proteome</keyword>
<dbReference type="GO" id="GO:0016706">
    <property type="term" value="F:2-oxoglutarate-dependent dioxygenase activity"/>
    <property type="evidence" value="ECO:0007669"/>
    <property type="project" value="UniProtKB-ARBA"/>
</dbReference>
<sequence>MNPARYLLLPWWIAQLATGAKAFCDNPVIGSPRLNRWGLHVTRIRLAARMARARRARLAPLVSPEDRTAFERDGFVVKRDVLPPAAFAELRRQALGHALPAREMVQGDTITRRIALDPAALAAMPAIANLIGSAKWRGLMRYVGSFDSEPMVYLQTILSHVTDAAPDPQTVLHADTFHATVKAWLFLTDVAEDEGPFVYVPGSHRMTPERLAWERERSICAGTGLDRLSSRGSLRIEREELAALGLPQPRAMAVPANTLVVADTSGFHARGPSVRPSMRAEIWAYGRRNPFLPWTGLDPLSLPGIAERRAPIAWAVRDRLRGMLGQPWVDVGPKVADAPARGDRPGG</sequence>
<reference evidence="2" key="1">
    <citation type="submission" date="2016-10" db="EMBL/GenBank/DDBJ databases">
        <authorList>
            <person name="Varghese N."/>
            <person name="Submissions S."/>
        </authorList>
    </citation>
    <scope>NUCLEOTIDE SEQUENCE [LARGE SCALE GENOMIC DNA]</scope>
    <source>
        <strain evidence="2">S6-262</strain>
    </source>
</reference>
<dbReference type="Pfam" id="PF05721">
    <property type="entry name" value="PhyH"/>
    <property type="match status" value="1"/>
</dbReference>
<keyword evidence="1" id="KW-0560">Oxidoreductase</keyword>
<organism evidence="1 2">
    <name type="scientific">Sphingomonas gellani</name>
    <dbReference type="NCBI Taxonomy" id="1166340"/>
    <lineage>
        <taxon>Bacteria</taxon>
        <taxon>Pseudomonadati</taxon>
        <taxon>Pseudomonadota</taxon>
        <taxon>Alphaproteobacteria</taxon>
        <taxon>Sphingomonadales</taxon>
        <taxon>Sphingomonadaceae</taxon>
        <taxon>Sphingomonas</taxon>
    </lineage>
</organism>
<dbReference type="SUPFAM" id="SSF51197">
    <property type="entry name" value="Clavaminate synthase-like"/>
    <property type="match status" value="1"/>
</dbReference>
<name>A0A1H8I754_9SPHN</name>
<dbReference type="EMBL" id="FOCF01000009">
    <property type="protein sequence ID" value="SEN64513.1"/>
    <property type="molecule type" value="Genomic_DNA"/>
</dbReference>